<dbReference type="NCBIfam" id="TIGR01634">
    <property type="entry name" value="tail_P2_I"/>
    <property type="match status" value="1"/>
</dbReference>
<dbReference type="InterPro" id="IPR006521">
    <property type="entry name" value="Tail_protein_I"/>
</dbReference>
<evidence type="ECO:0000313" key="2">
    <source>
        <dbReference type="Proteomes" id="UP000076643"/>
    </source>
</evidence>
<dbReference type="Pfam" id="PF09684">
    <property type="entry name" value="Tail_P2_I"/>
    <property type="match status" value="1"/>
</dbReference>
<name>A0A161XW60_9GAMM</name>
<protein>
    <submittedName>
        <fullName evidence="1">Tail protein</fullName>
    </submittedName>
</protein>
<organism evidence="1 2">
    <name type="scientific">Pseudoalteromonas luteoviolacea DSM 6061</name>
    <dbReference type="NCBI Taxonomy" id="1365250"/>
    <lineage>
        <taxon>Bacteria</taxon>
        <taxon>Pseudomonadati</taxon>
        <taxon>Pseudomonadota</taxon>
        <taxon>Gammaproteobacteria</taxon>
        <taxon>Alteromonadales</taxon>
        <taxon>Pseudoalteromonadaceae</taxon>
        <taxon>Pseudoalteromonas</taxon>
    </lineage>
</organism>
<comment type="caution">
    <text evidence="1">The sequence shown here is derived from an EMBL/GenBank/DDBJ whole genome shotgun (WGS) entry which is preliminary data.</text>
</comment>
<reference evidence="1 2" key="1">
    <citation type="submission" date="2013-07" db="EMBL/GenBank/DDBJ databases">
        <title>Comparative Genomic and Metabolomic Analysis of Twelve Strains of Pseudoalteromonas luteoviolacea.</title>
        <authorList>
            <person name="Vynne N.G."/>
            <person name="Mansson M."/>
            <person name="Gram L."/>
        </authorList>
    </citation>
    <scope>NUCLEOTIDE SEQUENCE [LARGE SCALE GENOMIC DNA]</scope>
    <source>
        <strain evidence="1 2">DSM 6061</strain>
    </source>
</reference>
<evidence type="ECO:0000313" key="1">
    <source>
        <dbReference type="EMBL" id="KZN37467.1"/>
    </source>
</evidence>
<sequence>MNKLLPSSASSLTKELGTALASHNTVRKLLLSLLNLPTRSDAELVWLAKLCGLQPVDVLTDPACLQQCQTRQLIVLVDIPEFCSVVQLNEMAEQLAIENWDVNAAESNNRAVVKSACVLNDTRLLISSLWNPFLCPAELLPWLAWSVSVDEWDEAWSEPLKRQVINDAFAVHQVKGTPYALQIALDSLNIKTEIREWWQGDNVEELPRGTVQVWALINSNLDEHQQGMLTPQMLKRVRRIVESVKRGSIHIDVQLGLAFTEGLGSTGVASTAILQRNDAPHGVGVKPPNMVQENALYGAQDTLQSGHYAISGKGVIPPYSKGSTHLAGTSGLNQSAHFAIAGKGVVPPKTTSTNSILGVTNTQQSQHLAISATGVIPGKISRGSGLVGVIASCRTSSIHVTGSGVLPDSVTGNEHLVSATRQIIFQHFNLQGAA</sequence>
<dbReference type="STRING" id="43657.S4054249_16495"/>
<dbReference type="Proteomes" id="UP000076643">
    <property type="component" value="Unassembled WGS sequence"/>
</dbReference>
<dbReference type="EMBL" id="AUYB01000103">
    <property type="protein sequence ID" value="KZN37467.1"/>
    <property type="molecule type" value="Genomic_DNA"/>
</dbReference>
<dbReference type="PATRIC" id="fig|1365250.3.peg.2604"/>
<proteinExistence type="predicted"/>
<dbReference type="RefSeq" id="WP_063359614.1">
    <property type="nucleotide sequence ID" value="NZ_AQHB01000028.1"/>
</dbReference>
<dbReference type="AlphaFoldDB" id="A0A161XW60"/>
<accession>A0A161XW60</accession>
<keyword evidence="2" id="KW-1185">Reference proteome</keyword>
<gene>
    <name evidence="1" type="ORF">N475_01910</name>
</gene>